<accession>C7CF92</accession>
<dbReference type="Proteomes" id="UP000008070">
    <property type="component" value="Chromosome"/>
</dbReference>
<dbReference type="HOGENOM" id="CLU_150604_0_0_5"/>
<name>C7CF92_METED</name>
<evidence type="ECO:0000256" key="1">
    <source>
        <dbReference type="SAM" id="MobiDB-lite"/>
    </source>
</evidence>
<feature type="region of interest" description="Disordered" evidence="1">
    <location>
        <begin position="108"/>
        <end position="143"/>
    </location>
</feature>
<dbReference type="GeneID" id="72989585"/>
<dbReference type="KEGG" id="mdi:METDI2633"/>
<evidence type="ECO:0000313" key="3">
    <source>
        <dbReference type="Proteomes" id="UP000008070"/>
    </source>
</evidence>
<protein>
    <submittedName>
        <fullName evidence="2">Uncharacterized protein</fullName>
    </submittedName>
</protein>
<dbReference type="RefSeq" id="WP_015822476.1">
    <property type="nucleotide sequence ID" value="NC_012988.1"/>
</dbReference>
<evidence type="ECO:0000313" key="2">
    <source>
        <dbReference type="EMBL" id="CAX24290.1"/>
    </source>
</evidence>
<proteinExistence type="predicted"/>
<dbReference type="AlphaFoldDB" id="C7CF92"/>
<sequence>MNRGEIAIALLRAIGIQELEYSLDGGGDSGDSTLERIQHVDGRLLDRLPDIPTGIDGTGRARTLSWLLDDLVADLPEGDWVNNEGGYGTVIIRPFEEDDDLRFECDMTFREEGDYGGEDDDEEFEDEDFDSDDDGAEDAEAVS</sequence>
<feature type="compositionally biased region" description="Acidic residues" evidence="1">
    <location>
        <begin position="114"/>
        <end position="143"/>
    </location>
</feature>
<gene>
    <name evidence="2" type="ORF">METD_I2633</name>
</gene>
<reference evidence="3" key="1">
    <citation type="journal article" date="2009" name="PLoS ONE">
        <title>Methylobacterium genome sequences: a reference blueprint to investigate microbial metabolism of C1 compounds from natural and industrial sources.</title>
        <authorList>
            <person name="Vuilleumier S."/>
            <person name="Chistoserdova L."/>
            <person name="Lee M.-C."/>
            <person name="Bringel F."/>
            <person name="Lajus A."/>
            <person name="Zhou Y."/>
            <person name="Gourion B."/>
            <person name="Barbe V."/>
            <person name="Chang J."/>
            <person name="Cruveiller S."/>
            <person name="Dossat C."/>
            <person name="Gillett W."/>
            <person name="Gruffaz C."/>
            <person name="Haugen E."/>
            <person name="Hourcade E."/>
            <person name="Levy R."/>
            <person name="Mangenot S."/>
            <person name="Muller E."/>
            <person name="Nadalig T."/>
            <person name="Pagni M."/>
            <person name="Penny C."/>
            <person name="Peyraud R."/>
            <person name="Robinson D.G."/>
            <person name="Roche D."/>
            <person name="Rouy Z."/>
            <person name="Saenampechek C."/>
            <person name="Salvignol G."/>
            <person name="Vallenet D."/>
            <person name="Wu Z."/>
            <person name="Marx C.J."/>
            <person name="Vorholt J.A."/>
            <person name="Olson M.V."/>
            <person name="Kaul R."/>
            <person name="Weissenbach J."/>
            <person name="Medigue C."/>
            <person name="Lidstrom M.E."/>
        </authorList>
    </citation>
    <scope>NUCLEOTIDE SEQUENCE [LARGE SCALE GENOMIC DNA]</scope>
    <source>
        <strain evidence="3">DSM 6343 / CIP 106787 / DM4</strain>
    </source>
</reference>
<dbReference type="EMBL" id="FP103042">
    <property type="protein sequence ID" value="CAX24290.1"/>
    <property type="molecule type" value="Genomic_DNA"/>
</dbReference>
<organism evidence="2 3">
    <name type="scientific">Methylorubrum extorquens (strain DSM 6343 / CIP 106787 / DM4)</name>
    <name type="common">Methylobacterium extorquens</name>
    <dbReference type="NCBI Taxonomy" id="661410"/>
    <lineage>
        <taxon>Bacteria</taxon>
        <taxon>Pseudomonadati</taxon>
        <taxon>Pseudomonadota</taxon>
        <taxon>Alphaproteobacteria</taxon>
        <taxon>Hyphomicrobiales</taxon>
        <taxon>Methylobacteriaceae</taxon>
        <taxon>Methylorubrum</taxon>
    </lineage>
</organism>